<dbReference type="Pfam" id="PF14856">
    <property type="entry name" value="Hce2"/>
    <property type="match status" value="1"/>
</dbReference>
<keyword evidence="4" id="KW-1185">Reference proteome</keyword>
<feature type="non-terminal residue" evidence="3">
    <location>
        <position position="1"/>
    </location>
</feature>
<evidence type="ECO:0000313" key="4">
    <source>
        <dbReference type="Proteomes" id="UP000737391"/>
    </source>
</evidence>
<gene>
    <name evidence="3" type="ORF">FAGAP_8733</name>
</gene>
<sequence>MHLLRFFITALVPATLINGLPTQGNHEQNDASIRNGTIVSHVRVRRDVPLTTRDIEEAGRHGVDLNKMYKHSVLTHADGSDYSIWVHNSFDPDVKDDEKSANDVPALGMRSWKEDAYANDRMPNRFEFDQHTDTCAKSSWKKKTNNRSPFADGADALIEWTYKNKGGWRLGVQDSYYSTDILIGGTNTGANMRFSVRKEPGRIVILGTKDVGDAVGGAYHKFKKRIKGVWRMAGKGKMKCWDGSDLKNMLHWEIDRSDRDIVTETESQEQLTSELTQEKQHQGPQFQGPQYPPVYVPIPVASVAPVTVTAPAAPVTVTVV</sequence>
<comment type="caution">
    <text evidence="3">The sequence shown here is derived from an EMBL/GenBank/DDBJ whole genome shotgun (WGS) entry which is preliminary data.</text>
</comment>
<evidence type="ECO:0000259" key="2">
    <source>
        <dbReference type="Pfam" id="PF14856"/>
    </source>
</evidence>
<evidence type="ECO:0000313" key="3">
    <source>
        <dbReference type="EMBL" id="KAF4495119.1"/>
    </source>
</evidence>
<dbReference type="AlphaFoldDB" id="A0A9P5B497"/>
<accession>A0A9P5B497</accession>
<protein>
    <recommendedName>
        <fullName evidence="2">Ecp2 effector protein-like domain-containing protein</fullName>
    </recommendedName>
</protein>
<dbReference type="InterPro" id="IPR029226">
    <property type="entry name" value="Ecp2-like"/>
</dbReference>
<feature type="domain" description="Ecp2 effector protein-like" evidence="2">
    <location>
        <begin position="134"/>
        <end position="240"/>
    </location>
</feature>
<feature type="chain" id="PRO_5040465022" description="Ecp2 effector protein-like domain-containing protein" evidence="1">
    <location>
        <begin position="20"/>
        <end position="320"/>
    </location>
</feature>
<keyword evidence="1" id="KW-0732">Signal</keyword>
<reference evidence="3" key="1">
    <citation type="submission" date="2020-01" db="EMBL/GenBank/DDBJ databases">
        <title>Identification and distribution of gene clusters putatively required for synthesis of sphingolipid metabolism inhibitors in phylogenetically diverse species of the filamentous fungus Fusarium.</title>
        <authorList>
            <person name="Kim H.-S."/>
            <person name="Busman M."/>
            <person name="Brown D.W."/>
            <person name="Divon H."/>
            <person name="Uhlig S."/>
            <person name="Proctor R.H."/>
        </authorList>
    </citation>
    <scope>NUCLEOTIDE SEQUENCE</scope>
    <source>
        <strain evidence="3">NRRL 31653</strain>
    </source>
</reference>
<feature type="signal peptide" evidence="1">
    <location>
        <begin position="1"/>
        <end position="19"/>
    </location>
</feature>
<dbReference type="OrthoDB" id="4811040at2759"/>
<proteinExistence type="predicted"/>
<evidence type="ECO:0000256" key="1">
    <source>
        <dbReference type="SAM" id="SignalP"/>
    </source>
</evidence>
<dbReference type="EMBL" id="LUFC02000688">
    <property type="protein sequence ID" value="KAF4495119.1"/>
    <property type="molecule type" value="Genomic_DNA"/>
</dbReference>
<organism evidence="3 4">
    <name type="scientific">Fusarium agapanthi</name>
    <dbReference type="NCBI Taxonomy" id="1803897"/>
    <lineage>
        <taxon>Eukaryota</taxon>
        <taxon>Fungi</taxon>
        <taxon>Dikarya</taxon>
        <taxon>Ascomycota</taxon>
        <taxon>Pezizomycotina</taxon>
        <taxon>Sordariomycetes</taxon>
        <taxon>Hypocreomycetidae</taxon>
        <taxon>Hypocreales</taxon>
        <taxon>Nectriaceae</taxon>
        <taxon>Fusarium</taxon>
        <taxon>Fusarium fujikuroi species complex</taxon>
    </lineage>
</organism>
<name>A0A9P5B497_9HYPO</name>
<dbReference type="Proteomes" id="UP000737391">
    <property type="component" value="Unassembled WGS sequence"/>
</dbReference>